<evidence type="ECO:0000256" key="1">
    <source>
        <dbReference type="ARBA" id="ARBA00004141"/>
    </source>
</evidence>
<dbReference type="Proteomes" id="UP000184731">
    <property type="component" value="Chromosome"/>
</dbReference>
<dbReference type="AlphaFoldDB" id="A0A1L4D359"/>
<organism evidence="7 8">
    <name type="scientific">Silvanigrella aquatica</name>
    <dbReference type="NCBI Taxonomy" id="1915309"/>
    <lineage>
        <taxon>Bacteria</taxon>
        <taxon>Pseudomonadati</taxon>
        <taxon>Bdellovibrionota</taxon>
        <taxon>Oligoflexia</taxon>
        <taxon>Silvanigrellales</taxon>
        <taxon>Silvanigrellaceae</taxon>
        <taxon>Silvanigrella</taxon>
    </lineage>
</organism>
<reference evidence="7 8" key="1">
    <citation type="submission" date="2016-10" db="EMBL/GenBank/DDBJ databases">
        <title>Silvanigrella aquatica sp. nov., isolated from a freshwater lake located in the Black Forest, Germany, description of Silvanigrellaceae fam. nov., Silvanigrellales ord. nov., reclassification of the order Bdellovibrionales in the class Oligoflexia, reclassification of the families Bacteriovoracaceae and Halobacteriovoraceae in the new order Bacteriovoracales ord. nov., and reclassification of the family Pseudobacteriovoracaceae in the order Oligoflexiales.</title>
        <authorList>
            <person name="Hahn M.W."/>
            <person name="Schmidt J."/>
            <person name="Koll U."/>
            <person name="Rohde M."/>
            <person name="Verbag S."/>
            <person name="Pitt A."/>
            <person name="Nakai R."/>
            <person name="Naganuma T."/>
            <person name="Lang E."/>
        </authorList>
    </citation>
    <scope>NUCLEOTIDE SEQUENCE [LARGE SCALE GENOMIC DNA]</scope>
    <source>
        <strain evidence="7 8">MWH-Nonnen-W8red</strain>
    </source>
</reference>
<dbReference type="OrthoDB" id="9816361at2"/>
<feature type="transmembrane region" description="Helical" evidence="5">
    <location>
        <begin position="71"/>
        <end position="96"/>
    </location>
</feature>
<dbReference type="Pfam" id="PF05154">
    <property type="entry name" value="TM2"/>
    <property type="match status" value="1"/>
</dbReference>
<evidence type="ECO:0000256" key="5">
    <source>
        <dbReference type="SAM" id="Phobius"/>
    </source>
</evidence>
<dbReference type="STRING" id="1915309.AXG55_12255"/>
<evidence type="ECO:0000256" key="3">
    <source>
        <dbReference type="ARBA" id="ARBA00022989"/>
    </source>
</evidence>
<evidence type="ECO:0000313" key="8">
    <source>
        <dbReference type="Proteomes" id="UP000184731"/>
    </source>
</evidence>
<evidence type="ECO:0000313" key="7">
    <source>
        <dbReference type="EMBL" id="APJ04633.1"/>
    </source>
</evidence>
<dbReference type="EMBL" id="CP017834">
    <property type="protein sequence ID" value="APJ04633.1"/>
    <property type="molecule type" value="Genomic_DNA"/>
</dbReference>
<feature type="transmembrane region" description="Helical" evidence="5">
    <location>
        <begin position="46"/>
        <end position="65"/>
    </location>
</feature>
<keyword evidence="4 5" id="KW-0472">Membrane</keyword>
<dbReference type="RefSeq" id="WP_148698388.1">
    <property type="nucleotide sequence ID" value="NZ_CP017834.1"/>
</dbReference>
<name>A0A1L4D359_9BACT</name>
<evidence type="ECO:0000259" key="6">
    <source>
        <dbReference type="Pfam" id="PF05154"/>
    </source>
</evidence>
<dbReference type="KEGG" id="saqi:AXG55_12255"/>
<dbReference type="InterPro" id="IPR007829">
    <property type="entry name" value="TM2"/>
</dbReference>
<sequence>MNRIHTDDNTKHCKDCGNIINMKAEICPQCGCRQIEAPYNTGRNRLAAALFAFFLGGFGVHKFYLGSVMLGVLYLLFCWTFIPTVIAFIEGILYLIMSDSEFNNKYNK</sequence>
<protein>
    <recommendedName>
        <fullName evidence="6">TM2 domain-containing protein</fullName>
    </recommendedName>
</protein>
<feature type="domain" description="TM2" evidence="6">
    <location>
        <begin position="42"/>
        <end position="92"/>
    </location>
</feature>
<gene>
    <name evidence="7" type="ORF">AXG55_12255</name>
</gene>
<dbReference type="GO" id="GO:0016020">
    <property type="term" value="C:membrane"/>
    <property type="evidence" value="ECO:0007669"/>
    <property type="project" value="UniProtKB-SubCell"/>
</dbReference>
<keyword evidence="3 5" id="KW-1133">Transmembrane helix</keyword>
<keyword evidence="8" id="KW-1185">Reference proteome</keyword>
<evidence type="ECO:0000256" key="4">
    <source>
        <dbReference type="ARBA" id="ARBA00023136"/>
    </source>
</evidence>
<accession>A0A1L4D359</accession>
<evidence type="ECO:0000256" key="2">
    <source>
        <dbReference type="ARBA" id="ARBA00022692"/>
    </source>
</evidence>
<proteinExistence type="predicted"/>
<comment type="subcellular location">
    <subcellularLocation>
        <location evidence="1">Membrane</location>
        <topology evidence="1">Multi-pass membrane protein</topology>
    </subcellularLocation>
</comment>
<keyword evidence="2 5" id="KW-0812">Transmembrane</keyword>